<gene>
    <name evidence="1" type="ordered locus">RMDY18_14070</name>
</gene>
<reference evidence="1 2" key="3">
    <citation type="journal article" date="2010" name="Sequencing">
        <title>Complete Genome Sequence of Rothia mucilaginosa DY-18: A Clinical Isolate with Dense Meshwork-Like Structures from a Persistent Apical Periodontitis Lesion.</title>
        <authorList>
            <person name="Yamane K."/>
            <person name="Nambu T."/>
            <person name="Yamanaka T."/>
            <person name="Mashimo C."/>
            <person name="Sugimori C."/>
            <person name="Leung K.-P."/>
            <person name="Fukushima H."/>
        </authorList>
    </citation>
    <scope>NUCLEOTIDE SEQUENCE [LARGE SCALE GENOMIC DNA]</scope>
    <source>
        <strain evidence="1 2">DY-18</strain>
    </source>
</reference>
<dbReference type="HOGENOM" id="CLU_705734_0_0_11"/>
<protein>
    <submittedName>
        <fullName evidence="1">PEP phosphonomutase</fullName>
    </submittedName>
</protein>
<dbReference type="KEGG" id="rmu:RMDY18_14070"/>
<evidence type="ECO:0000313" key="1">
    <source>
        <dbReference type="EMBL" id="BAI65239.1"/>
    </source>
</evidence>
<dbReference type="EMBL" id="AP011540">
    <property type="protein sequence ID" value="BAI65239.1"/>
    <property type="molecule type" value="Genomic_DNA"/>
</dbReference>
<reference evidence="2" key="1">
    <citation type="submission" date="2009-07" db="EMBL/GenBank/DDBJ databases">
        <title>Complete genome sequence of Rothia mucilaginosa DJ.</title>
        <authorList>
            <person name="Yamane K."/>
            <person name="Nambu T."/>
            <person name="Mashimo C."/>
            <person name="Sugimori C."/>
            <person name="Yamanaka T."/>
            <person name="Leung K."/>
            <person name="Fukushima H."/>
        </authorList>
    </citation>
    <scope>NUCLEOTIDE SEQUENCE [LARGE SCALE GENOMIC DNA]</scope>
    <source>
        <strain evidence="2">DY-18</strain>
    </source>
</reference>
<dbReference type="AlphaFoldDB" id="D2NUB3"/>
<name>D2NUB3_ROTMD</name>
<reference evidence="1 2" key="2">
    <citation type="journal article" date="2010" name="J Osaka Dent Univ">
        <title>Isolation and identification of Rothia mucilaginosa from persistent apical periodontitis lesions.</title>
        <authorList>
            <person name="Yamane K."/>
            <person name="Yoshida M."/>
            <person name="Fujihira T."/>
            <person name="Baba T."/>
            <person name="Tsuji N."/>
            <person name="Hayashi H."/>
            <person name="Sugimori C."/>
            <person name="Yamanaka T."/>
            <person name="Mashimo C."/>
            <person name="Nambu T."/>
            <person name="Kawai H."/>
            <person name="Fukushima H."/>
        </authorList>
    </citation>
    <scope>NUCLEOTIDE SEQUENCE [LARGE SCALE GENOMIC DNA]</scope>
    <source>
        <strain evidence="1 2">DY-18</strain>
    </source>
</reference>
<sequence length="391" mass="43393">MMMPRSRIWISSITNVHSFSLVLLGILRAAPATDWKLKFTHQSLREGSRVDTCEQHRLFGASHLNTGAGVQLYGSATIAPEHAGGAVSGHHFYRQGGGRRCYQRARKERVSRERHHENCFNFGPDDRAAARESVGGRAGGGSHDHAVASEAAERSTVHLNNDLNHFFAVALFDAGFIQRPVAVHALAIVPDFHVDCHAFFNGVFIVDDAANGFGQVALFRFGKEANVPQVHTDERNAGSAHHFCGAKNRTVTTEHHAEFNIDERYRFVDDLHGDGLVPVFTQGLQIGASHDGCESRFVELGARLSGGISCLFTPHVGEDENLTVTLFHRAFETMTFETMTRTRSNYLCGCFLRCVAFVFCHNDSLPSGVEMVYLHLSYRICSRKFPKAPYF</sequence>
<organism evidence="1 2">
    <name type="scientific">Rothia mucilaginosa (strain DY-18)</name>
    <name type="common">Stomatococcus mucilaginosus</name>
    <dbReference type="NCBI Taxonomy" id="680646"/>
    <lineage>
        <taxon>Bacteria</taxon>
        <taxon>Bacillati</taxon>
        <taxon>Actinomycetota</taxon>
        <taxon>Actinomycetes</taxon>
        <taxon>Micrococcales</taxon>
        <taxon>Micrococcaceae</taxon>
        <taxon>Rothia</taxon>
    </lineage>
</organism>
<proteinExistence type="predicted"/>
<keyword evidence="2" id="KW-1185">Reference proteome</keyword>
<evidence type="ECO:0000313" key="2">
    <source>
        <dbReference type="Proteomes" id="UP000001883"/>
    </source>
</evidence>
<dbReference type="Proteomes" id="UP000001883">
    <property type="component" value="Chromosome"/>
</dbReference>
<accession>D2NUB3</accession>